<feature type="compositionally biased region" description="Pro residues" evidence="1">
    <location>
        <begin position="83"/>
        <end position="92"/>
    </location>
</feature>
<dbReference type="EMBL" id="HBHJ01008121">
    <property type="protein sequence ID" value="CAD9673013.1"/>
    <property type="molecule type" value="Transcribed_RNA"/>
</dbReference>
<feature type="region of interest" description="Disordered" evidence="1">
    <location>
        <begin position="382"/>
        <end position="421"/>
    </location>
</feature>
<organism evidence="2">
    <name type="scientific">Rhizochromulina marina</name>
    <dbReference type="NCBI Taxonomy" id="1034831"/>
    <lineage>
        <taxon>Eukaryota</taxon>
        <taxon>Sar</taxon>
        <taxon>Stramenopiles</taxon>
        <taxon>Ochrophyta</taxon>
        <taxon>Dictyochophyceae</taxon>
        <taxon>Rhizochromulinales</taxon>
        <taxon>Rhizochromulina</taxon>
    </lineage>
</organism>
<evidence type="ECO:0000256" key="1">
    <source>
        <dbReference type="SAM" id="MobiDB-lite"/>
    </source>
</evidence>
<feature type="region of interest" description="Disordered" evidence="1">
    <location>
        <begin position="43"/>
        <end position="101"/>
    </location>
</feature>
<reference evidence="2" key="1">
    <citation type="submission" date="2021-01" db="EMBL/GenBank/DDBJ databases">
        <authorList>
            <person name="Corre E."/>
            <person name="Pelletier E."/>
            <person name="Niang G."/>
            <person name="Scheremetjew M."/>
            <person name="Finn R."/>
            <person name="Kale V."/>
            <person name="Holt S."/>
            <person name="Cochrane G."/>
            <person name="Meng A."/>
            <person name="Brown T."/>
            <person name="Cohen L."/>
        </authorList>
    </citation>
    <scope>NUCLEOTIDE SEQUENCE</scope>
    <source>
        <strain evidence="2">CCMP1243</strain>
    </source>
</reference>
<protein>
    <submittedName>
        <fullName evidence="2">Uncharacterized protein</fullName>
    </submittedName>
</protein>
<feature type="region of interest" description="Disordered" evidence="1">
    <location>
        <begin position="1"/>
        <end position="31"/>
    </location>
</feature>
<dbReference type="AlphaFoldDB" id="A0A7S2W8A7"/>
<feature type="compositionally biased region" description="Low complexity" evidence="1">
    <location>
        <begin position="335"/>
        <end position="344"/>
    </location>
</feature>
<gene>
    <name evidence="2" type="ORF">RMAR1173_LOCUS5236</name>
</gene>
<accession>A0A7S2W8A7</accession>
<evidence type="ECO:0000313" key="2">
    <source>
        <dbReference type="EMBL" id="CAD9673013.1"/>
    </source>
</evidence>
<name>A0A7S2W8A7_9STRA</name>
<feature type="region of interest" description="Disordered" evidence="1">
    <location>
        <begin position="230"/>
        <end position="355"/>
    </location>
</feature>
<feature type="compositionally biased region" description="Low complexity" evidence="1">
    <location>
        <begin position="263"/>
        <end position="280"/>
    </location>
</feature>
<proteinExistence type="predicted"/>
<sequence>MARSVVAAADTCGEGPGSEASGQADGHQESPLVVLRLHLAMSRRTRKKTTAHAEQHQPRPLAPLVIPRHSPATAPRPFVLSPTSPPFVPSSPPSSSSSSSWDDWEELDCIVYYDRVKHKLSALRAGRWQPVEPAGRSFIQPKQRSIVTTWWALPKDIRAAEQSGEGFMGREDDSLLHVARHLVKRTLGDIAVHPKHLWGGLSALDQVLGCDLFLASQVLWGDPASLPSSTLVPPFSPVEVRRRSSAVSPDSRRPSTATASSCPTPREAPTTPREAPTTPRVADHFEDEDSPDGQAVPLPPTTTAQQQGVAAERGRRKAPKPQSQVVTGAKEQPRSSAAGAGAASKRGEDDGSSSAGRRTYIAAATAAVAAAAAVPLALKPASAATAGATVAAASAQQEGQQETRDSAPAPPAKGKQRGDGK</sequence>
<feature type="compositionally biased region" description="Low complexity" evidence="1">
    <location>
        <begin position="382"/>
        <end position="400"/>
    </location>
</feature>